<dbReference type="EMBL" id="JAAAHW010000418">
    <property type="protein sequence ID" value="KAG0002674.1"/>
    <property type="molecule type" value="Genomic_DNA"/>
</dbReference>
<name>A0A9P6SUA4_9FUNG</name>
<dbReference type="AlphaFoldDB" id="A0A9P6SUA4"/>
<comment type="caution">
    <text evidence="1">The sequence shown here is derived from an EMBL/GenBank/DDBJ whole genome shotgun (WGS) entry which is preliminary data.</text>
</comment>
<dbReference type="Proteomes" id="UP000749646">
    <property type="component" value="Unassembled WGS sequence"/>
</dbReference>
<dbReference type="OrthoDB" id="2444920at2759"/>
<accession>A0A9P6SUA4</accession>
<organism evidence="1 2">
    <name type="scientific">Modicella reniformis</name>
    <dbReference type="NCBI Taxonomy" id="1440133"/>
    <lineage>
        <taxon>Eukaryota</taxon>
        <taxon>Fungi</taxon>
        <taxon>Fungi incertae sedis</taxon>
        <taxon>Mucoromycota</taxon>
        <taxon>Mortierellomycotina</taxon>
        <taxon>Mortierellomycetes</taxon>
        <taxon>Mortierellales</taxon>
        <taxon>Mortierellaceae</taxon>
        <taxon>Modicella</taxon>
    </lineage>
</organism>
<evidence type="ECO:0000313" key="1">
    <source>
        <dbReference type="EMBL" id="KAG0002674.1"/>
    </source>
</evidence>
<sequence>MSPRTIQHFANKGEIDIIKQAASRATISTFEQHVCLAIFPEYLRVLRRHSVRYLARRLVQDRQKLQKPYDLDEPLPKNLQKQDKLLEILQYLNNPSENDALLVLAHVLVTLDARSTWPLCKGIEISNIEFKRPSIGMMDINVQCRKNIRLGRCLQEQHREYGVQEPSVIMGDVADIFYQLAKMGE</sequence>
<evidence type="ECO:0000313" key="2">
    <source>
        <dbReference type="Proteomes" id="UP000749646"/>
    </source>
</evidence>
<feature type="non-terminal residue" evidence="1">
    <location>
        <position position="185"/>
    </location>
</feature>
<keyword evidence="2" id="KW-1185">Reference proteome</keyword>
<proteinExistence type="predicted"/>
<reference evidence="1" key="1">
    <citation type="journal article" date="2020" name="Fungal Divers.">
        <title>Resolving the Mortierellaceae phylogeny through synthesis of multi-gene phylogenetics and phylogenomics.</title>
        <authorList>
            <person name="Vandepol N."/>
            <person name="Liber J."/>
            <person name="Desiro A."/>
            <person name="Na H."/>
            <person name="Kennedy M."/>
            <person name="Barry K."/>
            <person name="Grigoriev I.V."/>
            <person name="Miller A.N."/>
            <person name="O'Donnell K."/>
            <person name="Stajich J.E."/>
            <person name="Bonito G."/>
        </authorList>
    </citation>
    <scope>NUCLEOTIDE SEQUENCE</scope>
    <source>
        <strain evidence="1">MES-2147</strain>
    </source>
</reference>
<protein>
    <submittedName>
        <fullName evidence="1">Uncharacterized protein</fullName>
    </submittedName>
</protein>
<gene>
    <name evidence="1" type="ORF">BGZ65_002431</name>
</gene>